<keyword evidence="1" id="KW-1133">Transmembrane helix</keyword>
<gene>
    <name evidence="2" type="ORF">EC912_106162</name>
</gene>
<reference evidence="2 3" key="1">
    <citation type="submission" date="2019-03" db="EMBL/GenBank/DDBJ databases">
        <title>Above-ground endophytic microbial communities from plants in different locations in the United States.</title>
        <authorList>
            <person name="Frank C."/>
        </authorList>
    </citation>
    <scope>NUCLEOTIDE SEQUENCE [LARGE SCALE GENOMIC DNA]</scope>
    <source>
        <strain evidence="2 3">LP_13_YM</strain>
    </source>
</reference>
<dbReference type="Proteomes" id="UP000295645">
    <property type="component" value="Unassembled WGS sequence"/>
</dbReference>
<feature type="transmembrane region" description="Helical" evidence="1">
    <location>
        <begin position="34"/>
        <end position="56"/>
    </location>
</feature>
<name>A0A4R3YPI1_9GAMM</name>
<evidence type="ECO:0000256" key="1">
    <source>
        <dbReference type="SAM" id="Phobius"/>
    </source>
</evidence>
<evidence type="ECO:0000313" key="3">
    <source>
        <dbReference type="Proteomes" id="UP000295645"/>
    </source>
</evidence>
<keyword evidence="1" id="KW-0472">Membrane</keyword>
<organism evidence="2 3">
    <name type="scientific">Luteibacter rhizovicinus</name>
    <dbReference type="NCBI Taxonomy" id="242606"/>
    <lineage>
        <taxon>Bacteria</taxon>
        <taxon>Pseudomonadati</taxon>
        <taxon>Pseudomonadota</taxon>
        <taxon>Gammaproteobacteria</taxon>
        <taxon>Lysobacterales</taxon>
        <taxon>Rhodanobacteraceae</taxon>
        <taxon>Luteibacter</taxon>
    </lineage>
</organism>
<evidence type="ECO:0000313" key="2">
    <source>
        <dbReference type="EMBL" id="TCV92823.1"/>
    </source>
</evidence>
<dbReference type="PROSITE" id="PS51257">
    <property type="entry name" value="PROKAR_LIPOPROTEIN"/>
    <property type="match status" value="1"/>
</dbReference>
<evidence type="ECO:0008006" key="4">
    <source>
        <dbReference type="Google" id="ProtNLM"/>
    </source>
</evidence>
<accession>A0A4R3YPI1</accession>
<keyword evidence="1" id="KW-0812">Transmembrane</keyword>
<proteinExistence type="predicted"/>
<dbReference type="OrthoDB" id="7509319at2"/>
<dbReference type="EMBL" id="SMCS01000006">
    <property type="protein sequence ID" value="TCV92823.1"/>
    <property type="molecule type" value="Genomic_DNA"/>
</dbReference>
<sequence>MIARCFAGILLGLPLSIALIACAIWAWPGSSESVVMPFLILFFPLWIGVMAASFLFRSGARAWAWLAVADVGAFALLWALKHTMPGL</sequence>
<keyword evidence="3" id="KW-1185">Reference proteome</keyword>
<dbReference type="RefSeq" id="WP_132145548.1">
    <property type="nucleotide sequence ID" value="NZ_SMCS01000006.1"/>
</dbReference>
<feature type="transmembrane region" description="Helical" evidence="1">
    <location>
        <begin position="62"/>
        <end position="80"/>
    </location>
</feature>
<protein>
    <recommendedName>
        <fullName evidence="4">Transmembrane lipoprotein</fullName>
    </recommendedName>
</protein>
<dbReference type="AlphaFoldDB" id="A0A4R3YPI1"/>
<feature type="transmembrane region" description="Helical" evidence="1">
    <location>
        <begin position="6"/>
        <end position="27"/>
    </location>
</feature>
<comment type="caution">
    <text evidence="2">The sequence shown here is derived from an EMBL/GenBank/DDBJ whole genome shotgun (WGS) entry which is preliminary data.</text>
</comment>